<dbReference type="AlphaFoldDB" id="A0A552E7L0"/>
<evidence type="ECO:0000313" key="3">
    <source>
        <dbReference type="Proteomes" id="UP000320551"/>
    </source>
</evidence>
<sequence length="114" mass="13006">MNCPQCQSSQIYRKNPKSLIIICDDCGHQWQAEQVKKALATAQKREKRYPRHLLNIDVYICPSDRNKYSFAINNGSGIAVFNEFESDKFLSGCYNSIEEALDAGINWVNGKDEI</sequence>
<dbReference type="EMBL" id="SFBK01000029">
    <property type="protein sequence ID" value="TRU30487.1"/>
    <property type="molecule type" value="Genomic_DNA"/>
</dbReference>
<accession>A0A552E7L0</accession>
<feature type="domain" description="Protein YjdM N-terminal" evidence="1">
    <location>
        <begin position="2"/>
        <end position="31"/>
    </location>
</feature>
<gene>
    <name evidence="2" type="ORF">EWV80_02090</name>
</gene>
<reference evidence="2 3" key="1">
    <citation type="submission" date="2019-01" db="EMBL/GenBank/DDBJ databases">
        <title>Coherence of Microcystis species and biogeography revealed through population genomics.</title>
        <authorList>
            <person name="Perez-Carrascal O.M."/>
            <person name="Terrat Y."/>
            <person name="Giani A."/>
            <person name="Fortin N."/>
            <person name="Tromas N."/>
            <person name="Shapiro B.J."/>
        </authorList>
    </citation>
    <scope>NUCLEOTIDE SEQUENCE [LARGE SCALE GENOMIC DNA]</scope>
    <source>
        <strain evidence="2">Ma_QC_B_20070730_S2</strain>
    </source>
</reference>
<dbReference type="Gene3D" id="2.20.25.10">
    <property type="match status" value="1"/>
</dbReference>
<evidence type="ECO:0000259" key="1">
    <source>
        <dbReference type="Pfam" id="PF08274"/>
    </source>
</evidence>
<evidence type="ECO:0000313" key="2">
    <source>
        <dbReference type="EMBL" id="TRU30487.1"/>
    </source>
</evidence>
<dbReference type="Proteomes" id="UP000320551">
    <property type="component" value="Unassembled WGS sequence"/>
</dbReference>
<comment type="caution">
    <text evidence="2">The sequence shown here is derived from an EMBL/GenBank/DDBJ whole genome shotgun (WGS) entry which is preliminary data.</text>
</comment>
<protein>
    <recommendedName>
        <fullName evidence="1">Protein YjdM N-terminal domain-containing protein</fullName>
    </recommendedName>
</protein>
<name>A0A552E7L0_MICAE</name>
<organism evidence="2 3">
    <name type="scientific">Microcystis aeruginosa Ma_QC_B_20070730_S2</name>
    <dbReference type="NCBI Taxonomy" id="2486256"/>
    <lineage>
        <taxon>Bacteria</taxon>
        <taxon>Bacillati</taxon>
        <taxon>Cyanobacteriota</taxon>
        <taxon>Cyanophyceae</taxon>
        <taxon>Oscillatoriophycideae</taxon>
        <taxon>Chroococcales</taxon>
        <taxon>Microcystaceae</taxon>
        <taxon>Microcystis</taxon>
    </lineage>
</organism>
<dbReference type="Pfam" id="PF08274">
    <property type="entry name" value="Zn_Ribbon_YjdM"/>
    <property type="match status" value="1"/>
</dbReference>
<dbReference type="SUPFAM" id="SSF57783">
    <property type="entry name" value="Zinc beta-ribbon"/>
    <property type="match status" value="1"/>
</dbReference>
<proteinExistence type="predicted"/>
<dbReference type="InterPro" id="IPR013987">
    <property type="entry name" value="YjdM_N"/>
</dbReference>